<organism evidence="2 3">
    <name type="scientific">Chironomus riparius</name>
    <dbReference type="NCBI Taxonomy" id="315576"/>
    <lineage>
        <taxon>Eukaryota</taxon>
        <taxon>Metazoa</taxon>
        <taxon>Ecdysozoa</taxon>
        <taxon>Arthropoda</taxon>
        <taxon>Hexapoda</taxon>
        <taxon>Insecta</taxon>
        <taxon>Pterygota</taxon>
        <taxon>Neoptera</taxon>
        <taxon>Endopterygota</taxon>
        <taxon>Diptera</taxon>
        <taxon>Nematocera</taxon>
        <taxon>Chironomoidea</taxon>
        <taxon>Chironomidae</taxon>
        <taxon>Chironominae</taxon>
        <taxon>Chironomus</taxon>
    </lineage>
</organism>
<dbReference type="OrthoDB" id="10664359at2759"/>
<protein>
    <submittedName>
        <fullName evidence="2">Uncharacterized protein</fullName>
    </submittedName>
</protein>
<name>A0A9N9RKC0_9DIPT</name>
<dbReference type="AlphaFoldDB" id="A0A9N9RKC0"/>
<sequence>MERGKMYQGMPESRNMTRNEFVAINKGRNTRQVTMDIPKNGHPLSNYISSKHHSERKNPTIIQSKPPTSRARDNVKFEYTDNIPRSCHQEQIRKVCNNKHYSAQKKELYDSIANDNIYNSCMESEIDSVYSSSCYHDDDNESEMESLYDHDEYTHRALLRMETKVNTITNKFVNKVKSEVDETFSKLKIQSKFNSTKGKTTKVDKGAGDTAKKSHDTVENDTVIKDMLKNKRECYEKIEQQLKILQQLDQLTDKLYKNHMK</sequence>
<feature type="compositionally biased region" description="Basic and acidic residues" evidence="1">
    <location>
        <begin position="201"/>
        <end position="217"/>
    </location>
</feature>
<evidence type="ECO:0000256" key="1">
    <source>
        <dbReference type="SAM" id="MobiDB-lite"/>
    </source>
</evidence>
<proteinExistence type="predicted"/>
<feature type="region of interest" description="Disordered" evidence="1">
    <location>
        <begin position="197"/>
        <end position="217"/>
    </location>
</feature>
<reference evidence="2" key="1">
    <citation type="submission" date="2022-01" db="EMBL/GenBank/DDBJ databases">
        <authorList>
            <person name="King R."/>
        </authorList>
    </citation>
    <scope>NUCLEOTIDE SEQUENCE</scope>
</reference>
<evidence type="ECO:0000313" key="2">
    <source>
        <dbReference type="EMBL" id="CAG9798342.1"/>
    </source>
</evidence>
<keyword evidence="3" id="KW-1185">Reference proteome</keyword>
<gene>
    <name evidence="2" type="ORF">CHIRRI_LOCUS1325</name>
</gene>
<dbReference type="Proteomes" id="UP001153620">
    <property type="component" value="Chromosome 1"/>
</dbReference>
<feature type="region of interest" description="Disordered" evidence="1">
    <location>
        <begin position="49"/>
        <end position="71"/>
    </location>
</feature>
<evidence type="ECO:0000313" key="3">
    <source>
        <dbReference type="Proteomes" id="UP001153620"/>
    </source>
</evidence>
<accession>A0A9N9RKC0</accession>
<dbReference type="EMBL" id="OU895877">
    <property type="protein sequence ID" value="CAG9798342.1"/>
    <property type="molecule type" value="Genomic_DNA"/>
</dbReference>
<reference evidence="2" key="2">
    <citation type="submission" date="2022-10" db="EMBL/GenBank/DDBJ databases">
        <authorList>
            <consortium name="ENA_rothamsted_submissions"/>
            <consortium name="culmorum"/>
            <person name="King R."/>
        </authorList>
    </citation>
    <scope>NUCLEOTIDE SEQUENCE</scope>
</reference>